<dbReference type="GO" id="GO:0003677">
    <property type="term" value="F:DNA binding"/>
    <property type="evidence" value="ECO:0007669"/>
    <property type="project" value="UniProtKB-UniRule"/>
</dbReference>
<feature type="DNA-binding region" description="H-T-H motif" evidence="4">
    <location>
        <begin position="26"/>
        <end position="45"/>
    </location>
</feature>
<dbReference type="AlphaFoldDB" id="A0A229ULV4"/>
<dbReference type="RefSeq" id="WP_094016856.1">
    <property type="nucleotide sequence ID" value="NZ_NMQW01000033.1"/>
</dbReference>
<dbReference type="PANTHER" id="PTHR43479">
    <property type="entry name" value="ACREF/ENVCD OPERON REPRESSOR-RELATED"/>
    <property type="match status" value="1"/>
</dbReference>
<evidence type="ECO:0000256" key="4">
    <source>
        <dbReference type="PROSITE-ProRule" id="PRU00335"/>
    </source>
</evidence>
<keyword evidence="3" id="KW-0804">Transcription</keyword>
<dbReference type="Pfam" id="PF00440">
    <property type="entry name" value="TetR_N"/>
    <property type="match status" value="1"/>
</dbReference>
<dbReference type="Gene3D" id="1.10.357.10">
    <property type="entry name" value="Tetracycline Repressor, domain 2"/>
    <property type="match status" value="1"/>
</dbReference>
<dbReference type="FunFam" id="1.10.10.60:FF:000141">
    <property type="entry name" value="TetR family transcriptional regulator"/>
    <property type="match status" value="1"/>
</dbReference>
<keyword evidence="7" id="KW-1185">Reference proteome</keyword>
<dbReference type="OrthoDB" id="9812484at2"/>
<dbReference type="InterPro" id="IPR050624">
    <property type="entry name" value="HTH-type_Tx_Regulator"/>
</dbReference>
<evidence type="ECO:0000256" key="2">
    <source>
        <dbReference type="ARBA" id="ARBA00023125"/>
    </source>
</evidence>
<keyword evidence="2 4" id="KW-0238">DNA-binding</keyword>
<dbReference type="GO" id="GO:0045892">
    <property type="term" value="P:negative regulation of DNA-templated transcription"/>
    <property type="evidence" value="ECO:0007669"/>
    <property type="project" value="UniProtKB-ARBA"/>
</dbReference>
<dbReference type="PANTHER" id="PTHR43479:SF11">
    <property type="entry name" value="ACREF_ENVCD OPERON REPRESSOR-RELATED"/>
    <property type="match status" value="1"/>
</dbReference>
<proteinExistence type="predicted"/>
<comment type="caution">
    <text evidence="6">The sequence shown here is derived from an EMBL/GenBank/DDBJ whole genome shotgun (WGS) entry which is preliminary data.</text>
</comment>
<name>A0A229ULV4_9BACL</name>
<gene>
    <name evidence="6" type="ORF">CF651_21100</name>
</gene>
<dbReference type="PRINTS" id="PR00455">
    <property type="entry name" value="HTHTETR"/>
</dbReference>
<sequence>MGEEKKDGIIEAALKLFEEQGYHQTKVSDIVRAAGVAQGTFYLYFQSKEDLFRSIAKSCLEEISGTLKKGPVDGLNDNEVFYQMIKSCLTIYYHNKTILRIIYRNGVASQEIADISEAFYNDMMLIIKQCLLESGEYPDYSEQQLEITAYAKIGMVELVAYQWFVVRNCGPEHIDCIAQTITGMGNGCKTGLPGVNGA</sequence>
<evidence type="ECO:0000256" key="1">
    <source>
        <dbReference type="ARBA" id="ARBA00023015"/>
    </source>
</evidence>
<evidence type="ECO:0000313" key="6">
    <source>
        <dbReference type="EMBL" id="OXM84284.1"/>
    </source>
</evidence>
<dbReference type="Proteomes" id="UP000215509">
    <property type="component" value="Unassembled WGS sequence"/>
</dbReference>
<evidence type="ECO:0000313" key="7">
    <source>
        <dbReference type="Proteomes" id="UP000215509"/>
    </source>
</evidence>
<dbReference type="InterPro" id="IPR001647">
    <property type="entry name" value="HTH_TetR"/>
</dbReference>
<dbReference type="EMBL" id="NMQW01000033">
    <property type="protein sequence ID" value="OXM84284.1"/>
    <property type="molecule type" value="Genomic_DNA"/>
</dbReference>
<accession>A0A229ULV4</accession>
<evidence type="ECO:0000256" key="3">
    <source>
        <dbReference type="ARBA" id="ARBA00023163"/>
    </source>
</evidence>
<dbReference type="PROSITE" id="PS50977">
    <property type="entry name" value="HTH_TETR_2"/>
    <property type="match status" value="1"/>
</dbReference>
<keyword evidence="1" id="KW-0805">Transcription regulation</keyword>
<feature type="domain" description="HTH tetR-type" evidence="5">
    <location>
        <begin position="3"/>
        <end position="63"/>
    </location>
</feature>
<dbReference type="SUPFAM" id="SSF46689">
    <property type="entry name" value="Homeodomain-like"/>
    <property type="match status" value="1"/>
</dbReference>
<organism evidence="6 7">
    <name type="scientific">Paenibacillus rigui</name>
    <dbReference type="NCBI Taxonomy" id="554312"/>
    <lineage>
        <taxon>Bacteria</taxon>
        <taxon>Bacillati</taxon>
        <taxon>Bacillota</taxon>
        <taxon>Bacilli</taxon>
        <taxon>Bacillales</taxon>
        <taxon>Paenibacillaceae</taxon>
        <taxon>Paenibacillus</taxon>
    </lineage>
</organism>
<evidence type="ECO:0000259" key="5">
    <source>
        <dbReference type="PROSITE" id="PS50977"/>
    </source>
</evidence>
<dbReference type="InterPro" id="IPR009057">
    <property type="entry name" value="Homeodomain-like_sf"/>
</dbReference>
<protein>
    <submittedName>
        <fullName evidence="6">TetR family transcriptional regulator</fullName>
    </submittedName>
</protein>
<reference evidence="6 7" key="1">
    <citation type="submission" date="2017-07" db="EMBL/GenBank/DDBJ databases">
        <title>Genome sequencing and assembly of Paenibacillus rigui.</title>
        <authorList>
            <person name="Mayilraj S."/>
        </authorList>
    </citation>
    <scope>NUCLEOTIDE SEQUENCE [LARGE SCALE GENOMIC DNA]</scope>
    <source>
        <strain evidence="6 7">JCM 16352</strain>
    </source>
</reference>